<dbReference type="GO" id="GO:0022627">
    <property type="term" value="C:cytosolic small ribosomal subunit"/>
    <property type="evidence" value="ECO:0007669"/>
    <property type="project" value="TreeGrafter"/>
</dbReference>
<evidence type="ECO:0000256" key="2">
    <source>
        <dbReference type="ARBA" id="ARBA00007278"/>
    </source>
</evidence>
<feature type="domain" description="Plectin/eS10 N-terminal" evidence="7">
    <location>
        <begin position="3"/>
        <end position="95"/>
    </location>
</feature>
<evidence type="ECO:0000256" key="4">
    <source>
        <dbReference type="ARBA" id="ARBA00022980"/>
    </source>
</evidence>
<comment type="similarity">
    <text evidence="2">Belongs to the eukaryotic ribosomal protein eS10 family.</text>
</comment>
<dbReference type="Pfam" id="PF03501">
    <property type="entry name" value="S10_plectin"/>
    <property type="match status" value="1"/>
</dbReference>
<accession>A0A5J4VVY3</accession>
<keyword evidence="5" id="KW-0687">Ribonucleoprotein</keyword>
<evidence type="ECO:0000256" key="1">
    <source>
        <dbReference type="ARBA" id="ARBA00004496"/>
    </source>
</evidence>
<keyword evidence="4 8" id="KW-0689">Ribosomal protein</keyword>
<comment type="subcellular location">
    <subcellularLocation>
        <location evidence="1">Cytoplasm</location>
    </subcellularLocation>
</comment>
<protein>
    <submittedName>
        <fullName evidence="8">Putative 40S ribosomal protein S10b</fullName>
    </submittedName>
</protein>
<evidence type="ECO:0000256" key="3">
    <source>
        <dbReference type="ARBA" id="ARBA00022490"/>
    </source>
</evidence>
<dbReference type="Gene3D" id="1.10.10.10">
    <property type="entry name" value="Winged helix-like DNA-binding domain superfamily/Winged helix DNA-binding domain"/>
    <property type="match status" value="1"/>
</dbReference>
<dbReference type="Proteomes" id="UP000324800">
    <property type="component" value="Unassembled WGS sequence"/>
</dbReference>
<name>A0A5J4VVY3_9EUKA</name>
<dbReference type="OrthoDB" id="5211809at2759"/>
<evidence type="ECO:0000256" key="6">
    <source>
        <dbReference type="SAM" id="MobiDB-lite"/>
    </source>
</evidence>
<evidence type="ECO:0000313" key="9">
    <source>
        <dbReference type="Proteomes" id="UP000324800"/>
    </source>
</evidence>
<feature type="region of interest" description="Disordered" evidence="6">
    <location>
        <begin position="94"/>
        <end position="147"/>
    </location>
</feature>
<dbReference type="InterPro" id="IPR036388">
    <property type="entry name" value="WH-like_DNA-bd_sf"/>
</dbReference>
<evidence type="ECO:0000259" key="7">
    <source>
        <dbReference type="Pfam" id="PF03501"/>
    </source>
</evidence>
<keyword evidence="3" id="KW-0963">Cytoplasm</keyword>
<organism evidence="8 9">
    <name type="scientific">Streblomastix strix</name>
    <dbReference type="NCBI Taxonomy" id="222440"/>
    <lineage>
        <taxon>Eukaryota</taxon>
        <taxon>Metamonada</taxon>
        <taxon>Preaxostyla</taxon>
        <taxon>Oxymonadida</taxon>
        <taxon>Streblomastigidae</taxon>
        <taxon>Streblomastix</taxon>
    </lineage>
</organism>
<dbReference type="PANTHER" id="PTHR12146">
    <property type="entry name" value="40S RIBOSOMAL PROTEIN S10"/>
    <property type="match status" value="1"/>
</dbReference>
<gene>
    <name evidence="8" type="ORF">EZS28_017788</name>
</gene>
<proteinExistence type="inferred from homology"/>
<dbReference type="InterPro" id="IPR037447">
    <property type="entry name" value="Ribosomal_eS10"/>
</dbReference>
<dbReference type="GO" id="GO:0003723">
    <property type="term" value="F:RNA binding"/>
    <property type="evidence" value="ECO:0007669"/>
    <property type="project" value="TreeGrafter"/>
</dbReference>
<evidence type="ECO:0000313" key="8">
    <source>
        <dbReference type="EMBL" id="KAA6386688.1"/>
    </source>
</evidence>
<dbReference type="InterPro" id="IPR005326">
    <property type="entry name" value="Plectin_eS10_N"/>
</dbReference>
<dbReference type="PANTHER" id="PTHR12146:SF0">
    <property type="entry name" value="RIBOSOMAL PROTEIN S10"/>
    <property type="match status" value="1"/>
</dbReference>
<dbReference type="EMBL" id="SNRW01004693">
    <property type="protein sequence ID" value="KAA6386688.1"/>
    <property type="molecule type" value="Genomic_DNA"/>
</dbReference>
<reference evidence="8 9" key="1">
    <citation type="submission" date="2019-03" db="EMBL/GenBank/DDBJ databases">
        <title>Single cell metagenomics reveals metabolic interactions within the superorganism composed of flagellate Streblomastix strix and complex community of Bacteroidetes bacteria on its surface.</title>
        <authorList>
            <person name="Treitli S.C."/>
            <person name="Kolisko M."/>
            <person name="Husnik F."/>
            <person name="Keeling P."/>
            <person name="Hampl V."/>
        </authorList>
    </citation>
    <scope>NUCLEOTIDE SEQUENCE [LARGE SCALE GENOMIC DNA]</scope>
    <source>
        <strain evidence="8">ST1C</strain>
    </source>
</reference>
<comment type="caution">
    <text evidence="8">The sequence shown here is derived from an EMBL/GenBank/DDBJ whole genome shotgun (WGS) entry which is preliminary data.</text>
</comment>
<sequence length="147" mass="17758">MLIPTPDRLAILRYFFQEGVILAEKEFFKPKNIVLPKIQNIYVIKLMQSLVTRKYAKETFNWQVYYWTLTNEGIVYLREYLHLGDNVVPATQKATKPVQAFPDDQRRDRRDYRQRDDYRRTDYRKEAGDFKPTFNREGGPQRRPYSQ</sequence>
<evidence type="ECO:0000256" key="5">
    <source>
        <dbReference type="ARBA" id="ARBA00023274"/>
    </source>
</evidence>
<dbReference type="AlphaFoldDB" id="A0A5J4VVY3"/>
<dbReference type="GO" id="GO:0003735">
    <property type="term" value="F:structural constituent of ribosome"/>
    <property type="evidence" value="ECO:0007669"/>
    <property type="project" value="TreeGrafter"/>
</dbReference>
<feature type="compositionally biased region" description="Basic and acidic residues" evidence="6">
    <location>
        <begin position="103"/>
        <end position="129"/>
    </location>
</feature>